<keyword evidence="2" id="KW-1185">Reference proteome</keyword>
<protein>
    <submittedName>
        <fullName evidence="1">Uncharacterized protein</fullName>
    </submittedName>
</protein>
<sequence>MDPAIPLLPPAQPYEKVEAMYQALGREDTDLGRRALAHLRRERATEGIDDPR</sequence>
<evidence type="ECO:0000313" key="2">
    <source>
        <dbReference type="Proteomes" id="UP000185124"/>
    </source>
</evidence>
<dbReference type="EMBL" id="FSQT01000001">
    <property type="protein sequence ID" value="SIM85552.1"/>
    <property type="molecule type" value="Genomic_DNA"/>
</dbReference>
<reference evidence="2" key="1">
    <citation type="submission" date="2016-12" db="EMBL/GenBank/DDBJ databases">
        <authorList>
            <person name="Varghese N."/>
            <person name="Submissions S."/>
        </authorList>
    </citation>
    <scope>NUCLEOTIDE SEQUENCE [LARGE SCALE GENOMIC DNA]</scope>
    <source>
        <strain evidence="2">DSM 45599</strain>
    </source>
</reference>
<dbReference type="STRING" id="709881.SAMN04489832_2529"/>
<name>A0A1N5WJP2_9ACTN</name>
<accession>A0A1N5WJP2</accession>
<organism evidence="1 2">
    <name type="scientific">Micromonospora cremea</name>
    <dbReference type="NCBI Taxonomy" id="709881"/>
    <lineage>
        <taxon>Bacteria</taxon>
        <taxon>Bacillati</taxon>
        <taxon>Actinomycetota</taxon>
        <taxon>Actinomycetes</taxon>
        <taxon>Micromonosporales</taxon>
        <taxon>Micromonosporaceae</taxon>
        <taxon>Micromonospora</taxon>
    </lineage>
</organism>
<evidence type="ECO:0000313" key="1">
    <source>
        <dbReference type="EMBL" id="SIM85552.1"/>
    </source>
</evidence>
<gene>
    <name evidence="1" type="ORF">SAMN04489832_2529</name>
</gene>
<dbReference type="Proteomes" id="UP000185124">
    <property type="component" value="Unassembled WGS sequence"/>
</dbReference>
<proteinExistence type="predicted"/>
<dbReference type="AlphaFoldDB" id="A0A1N5WJP2"/>